<evidence type="ECO:0000313" key="1">
    <source>
        <dbReference type="EMBL" id="EJW93466.1"/>
    </source>
</evidence>
<dbReference type="SUPFAM" id="SSF101478">
    <property type="entry name" value="ADP-ribosylglycohydrolase"/>
    <property type="match status" value="1"/>
</dbReference>
<comment type="caution">
    <text evidence="1">The sequence shown here is derived from an EMBL/GenBank/DDBJ whole genome shotgun (WGS) entry which is preliminary data.</text>
</comment>
<evidence type="ECO:0008006" key="2">
    <source>
        <dbReference type="Google" id="ProtNLM"/>
    </source>
</evidence>
<name>J9FEX9_9ZZZZ</name>
<sequence length="36" mass="4195">MLGAIIGDIIGSRWEFCPTNDYHFEWISAQNDYTDD</sequence>
<dbReference type="EMBL" id="AMCI01006956">
    <property type="protein sequence ID" value="EJW93466.1"/>
    <property type="molecule type" value="Genomic_DNA"/>
</dbReference>
<reference evidence="1" key="1">
    <citation type="journal article" date="2012" name="PLoS ONE">
        <title>Gene sets for utilization of primary and secondary nutrition supplies in the distal gut of endangered iberian lynx.</title>
        <authorList>
            <person name="Alcaide M."/>
            <person name="Messina E."/>
            <person name="Richter M."/>
            <person name="Bargiela R."/>
            <person name="Peplies J."/>
            <person name="Huws S.A."/>
            <person name="Newbold C.J."/>
            <person name="Golyshin P.N."/>
            <person name="Simon M.A."/>
            <person name="Lopez G."/>
            <person name="Yakimov M.M."/>
            <person name="Ferrer M."/>
        </authorList>
    </citation>
    <scope>NUCLEOTIDE SEQUENCE</scope>
</reference>
<proteinExistence type="predicted"/>
<feature type="non-terminal residue" evidence="1">
    <location>
        <position position="36"/>
    </location>
</feature>
<gene>
    <name evidence="1" type="ORF">EVA_18423</name>
</gene>
<dbReference type="AlphaFoldDB" id="J9FEX9"/>
<organism evidence="1">
    <name type="scientific">gut metagenome</name>
    <dbReference type="NCBI Taxonomy" id="749906"/>
    <lineage>
        <taxon>unclassified sequences</taxon>
        <taxon>metagenomes</taxon>
        <taxon>organismal metagenomes</taxon>
    </lineage>
</organism>
<accession>J9FEX9</accession>
<protein>
    <recommendedName>
        <fullName evidence="2">ADP-ribosylglycohydrolase</fullName>
    </recommendedName>
</protein>
<dbReference type="InterPro" id="IPR036705">
    <property type="entry name" value="Ribosyl_crysJ1_sf"/>
</dbReference>